<dbReference type="Gene3D" id="2.60.40.1190">
    <property type="match status" value="1"/>
</dbReference>
<dbReference type="InterPro" id="IPR045670">
    <property type="entry name" value="DUF5916"/>
</dbReference>
<dbReference type="STRING" id="1379870.SD10_08900"/>
<dbReference type="SUPFAM" id="SSF49344">
    <property type="entry name" value="CBD9-like"/>
    <property type="match status" value="1"/>
</dbReference>
<accession>A0A0E3ZZX6</accession>
<gene>
    <name evidence="3" type="ORF">SD10_08900</name>
</gene>
<dbReference type="EMBL" id="CP010429">
    <property type="protein sequence ID" value="AKD58419.1"/>
    <property type="molecule type" value="Genomic_DNA"/>
</dbReference>
<feature type="domain" description="Carbohydrate-binding" evidence="1">
    <location>
        <begin position="31"/>
        <end position="192"/>
    </location>
</feature>
<sequence>MCAAGFTPLLAQKKNEQYQLHISRATSPIVVDGTVDEPAWQAAEVASDFWMVLPMDTSRAKVRTDVRMAYDDHHIYLSAVCYHGNVEGPYIVESLRRDWSFTKNDNFIFFMDTFDDQTNGFTFGTNAAGAQWDGLLYEGGKANLSWDNKWTSSVKNYADRYVLELAIPFKTIRYKRGISRWGINFSRQDLKTTEKSSWTPIQRQFPTASLALTGVLVWDQPPPQPGPNISLIPYALSGMTRDYQNGVPTQNRFDAGLDAKVAITSSLNLDLTVNPDFSQVDVDQQVTNLDRYELFFPEKRQFFLENGDQFTNFGYATIRPFFSRRIGLGGVPIRFGARLSGKLNKDWRIGIMDMQTGGVDYSGSGVESLPAQNFAVVALQRRIFARSNIGLMFVNKESLGYTPTTDKPAYTRYNRNFGLEYNLASANNVWSGKALYVKSFSPDVSGTDQSGSDAVYAANLQYNTRQWLIGGQVESVGKNYTAEAGYVPRRAYERVMGTLGYTFLPTASGVLSHGPTVVSTYFFDPAGRQSDNETMLSYIVTFRSKSVFTGWVATDYVRLLQPFDPTNTGRQTLATGTQHNWTAWGTDFDSKPQSVFTYGFSTRYGGYYDNGTRLNLTADLGYRFQPYVSLAASASYNDIRLPQPWGQTTFWLVGPRFDVTLTNTLYLTTFVQYNEQQKNMNVNARIQWRYKPASDFFLVYTDNYLPNSAQIGQDVPGFFSVKNRALVLKWTYWWNL</sequence>
<dbReference type="Pfam" id="PF19313">
    <property type="entry name" value="DUF5916"/>
    <property type="match status" value="1"/>
</dbReference>
<dbReference type="KEGG" id="srd:SD10_08900"/>
<keyword evidence="3" id="KW-0378">Hydrolase</keyword>
<evidence type="ECO:0000313" key="4">
    <source>
        <dbReference type="Proteomes" id="UP000033054"/>
    </source>
</evidence>
<evidence type="ECO:0000259" key="1">
    <source>
        <dbReference type="Pfam" id="PF06452"/>
    </source>
</evidence>
<dbReference type="GO" id="GO:0004553">
    <property type="term" value="F:hydrolase activity, hydrolyzing O-glycosyl compounds"/>
    <property type="evidence" value="ECO:0007669"/>
    <property type="project" value="InterPro"/>
</dbReference>
<dbReference type="Proteomes" id="UP000033054">
    <property type="component" value="Chromosome"/>
</dbReference>
<keyword evidence="4" id="KW-1185">Reference proteome</keyword>
<dbReference type="GO" id="GO:0016052">
    <property type="term" value="P:carbohydrate catabolic process"/>
    <property type="evidence" value="ECO:0007669"/>
    <property type="project" value="InterPro"/>
</dbReference>
<reference evidence="3 4" key="1">
    <citation type="journal article" date="2014" name="Curr. Microbiol.">
        <title>Spirosoma radiotolerans sp. nov., a gamma-radiation-resistant bacterium isolated from gamma ray-irradiated soil.</title>
        <authorList>
            <person name="Lee J.J."/>
            <person name="Srinivasan S."/>
            <person name="Lim S."/>
            <person name="Joe M."/>
            <person name="Im S."/>
            <person name="Bae S.I."/>
            <person name="Park K.R."/>
            <person name="Han J.H."/>
            <person name="Park S.H."/>
            <person name="Joo B.M."/>
            <person name="Park S.J."/>
            <person name="Kim M.K."/>
        </authorList>
    </citation>
    <scope>NUCLEOTIDE SEQUENCE [LARGE SCALE GENOMIC DNA]</scope>
    <source>
        <strain evidence="3 4">DG5A</strain>
    </source>
</reference>
<evidence type="ECO:0000259" key="2">
    <source>
        <dbReference type="Pfam" id="PF19313"/>
    </source>
</evidence>
<dbReference type="PATRIC" id="fig|1379870.5.peg.1941"/>
<feature type="domain" description="DUF5916" evidence="2">
    <location>
        <begin position="229"/>
        <end position="327"/>
    </location>
</feature>
<organism evidence="3 4">
    <name type="scientific">Spirosoma radiotolerans</name>
    <dbReference type="NCBI Taxonomy" id="1379870"/>
    <lineage>
        <taxon>Bacteria</taxon>
        <taxon>Pseudomonadati</taxon>
        <taxon>Bacteroidota</taxon>
        <taxon>Cytophagia</taxon>
        <taxon>Cytophagales</taxon>
        <taxon>Cytophagaceae</taxon>
        <taxon>Spirosoma</taxon>
    </lineage>
</organism>
<dbReference type="GO" id="GO:0030246">
    <property type="term" value="F:carbohydrate binding"/>
    <property type="evidence" value="ECO:0007669"/>
    <property type="project" value="InterPro"/>
</dbReference>
<dbReference type="HOGENOM" id="CLU_016090_1_0_10"/>
<dbReference type="AlphaFoldDB" id="A0A0E3ZZX6"/>
<dbReference type="CDD" id="cd09618">
    <property type="entry name" value="CBM9_like_2"/>
    <property type="match status" value="1"/>
</dbReference>
<dbReference type="Pfam" id="PF06452">
    <property type="entry name" value="CBM9_1"/>
    <property type="match status" value="1"/>
</dbReference>
<name>A0A0E3ZZX6_9BACT</name>
<evidence type="ECO:0000313" key="3">
    <source>
        <dbReference type="EMBL" id="AKD58419.1"/>
    </source>
</evidence>
<protein>
    <submittedName>
        <fullName evidence="3">Hydrolase</fullName>
    </submittedName>
</protein>
<dbReference type="InterPro" id="IPR010502">
    <property type="entry name" value="Carb-bd_dom_fam9"/>
</dbReference>
<proteinExistence type="predicted"/>